<accession>A0A9J7Z044</accession>
<evidence type="ECO:0000256" key="5">
    <source>
        <dbReference type="SAM" id="MobiDB-lite"/>
    </source>
</evidence>
<dbReference type="GO" id="GO:0006384">
    <property type="term" value="P:transcription initiation at RNA polymerase III promoter"/>
    <property type="evidence" value="ECO:0007669"/>
    <property type="project" value="InterPro"/>
</dbReference>
<evidence type="ECO:0000259" key="6">
    <source>
        <dbReference type="Pfam" id="PF09734"/>
    </source>
</evidence>
<feature type="domain" description="Transcription factor IIIC subunit 5 HTH" evidence="6">
    <location>
        <begin position="178"/>
        <end position="334"/>
    </location>
</feature>
<feature type="region of interest" description="Disordered" evidence="5">
    <location>
        <begin position="1"/>
        <end position="22"/>
    </location>
</feature>
<evidence type="ECO:0000256" key="1">
    <source>
        <dbReference type="ARBA" id="ARBA00004123"/>
    </source>
</evidence>
<protein>
    <submittedName>
        <fullName evidence="8">General transcription factor IIIC, polypeptide 5</fullName>
    </submittedName>
</protein>
<dbReference type="InterPro" id="IPR019136">
    <property type="entry name" value="TF_IIIC_su-5_HTH"/>
</dbReference>
<dbReference type="InterPro" id="IPR041499">
    <property type="entry name" value="Tfc1/Sfc1_N"/>
</dbReference>
<organism evidence="8 9">
    <name type="scientific">Cyprinus carpio carpio</name>
    <dbReference type="NCBI Taxonomy" id="630221"/>
    <lineage>
        <taxon>Eukaryota</taxon>
        <taxon>Metazoa</taxon>
        <taxon>Chordata</taxon>
        <taxon>Craniata</taxon>
        <taxon>Vertebrata</taxon>
        <taxon>Euteleostomi</taxon>
        <taxon>Actinopterygii</taxon>
        <taxon>Neopterygii</taxon>
        <taxon>Teleostei</taxon>
        <taxon>Ostariophysi</taxon>
        <taxon>Cypriniformes</taxon>
        <taxon>Cyprinidae</taxon>
        <taxon>Cyprininae</taxon>
        <taxon>Cyprinus</taxon>
    </lineage>
</organism>
<feature type="compositionally biased region" description="Polar residues" evidence="5">
    <location>
        <begin position="373"/>
        <end position="387"/>
    </location>
</feature>
<evidence type="ECO:0000256" key="4">
    <source>
        <dbReference type="ARBA" id="ARBA00023242"/>
    </source>
</evidence>
<dbReference type="Pfam" id="PF17682">
    <property type="entry name" value="Tau95_N"/>
    <property type="match status" value="1"/>
</dbReference>
<dbReference type="PANTHER" id="PTHR13230">
    <property type="entry name" value="GENERAL TRANSCRIPTION FACTOR IIIC, POLYPEPTIDE 5"/>
    <property type="match status" value="1"/>
</dbReference>
<evidence type="ECO:0000313" key="9">
    <source>
        <dbReference type="Proteomes" id="UP001108240"/>
    </source>
</evidence>
<proteinExistence type="predicted"/>
<dbReference type="PANTHER" id="PTHR13230:SF5">
    <property type="entry name" value="GENERAL TRANSCRIPTION FACTOR 3C POLYPEPTIDE 5"/>
    <property type="match status" value="1"/>
</dbReference>
<reference evidence="8" key="1">
    <citation type="submission" date="2025-08" db="UniProtKB">
        <authorList>
            <consortium name="Ensembl"/>
        </authorList>
    </citation>
    <scope>IDENTIFICATION</scope>
</reference>
<keyword evidence="3" id="KW-0804">Transcription</keyword>
<feature type="compositionally biased region" description="Acidic residues" evidence="5">
    <location>
        <begin position="490"/>
        <end position="506"/>
    </location>
</feature>
<dbReference type="AlphaFoldDB" id="A0A9J7Z044"/>
<evidence type="ECO:0000313" key="8">
    <source>
        <dbReference type="Ensembl" id="ENSCCRP00000122800.1"/>
    </source>
</evidence>
<dbReference type="GO" id="GO:0001002">
    <property type="term" value="F:RNA polymerase III type 1 promoter sequence-specific DNA binding"/>
    <property type="evidence" value="ECO:0007669"/>
    <property type="project" value="TreeGrafter"/>
</dbReference>
<dbReference type="GO" id="GO:0001003">
    <property type="term" value="F:RNA polymerase III type 2 promoter sequence-specific DNA binding"/>
    <property type="evidence" value="ECO:0007669"/>
    <property type="project" value="TreeGrafter"/>
</dbReference>
<keyword evidence="4" id="KW-0539">Nucleus</keyword>
<reference evidence="8" key="2">
    <citation type="submission" date="2025-09" db="UniProtKB">
        <authorList>
            <consortium name="Ensembl"/>
        </authorList>
    </citation>
    <scope>IDENTIFICATION</scope>
</reference>
<name>A0A9J7Z044_CYPCA</name>
<dbReference type="GO" id="GO:0000127">
    <property type="term" value="C:transcription factor TFIIIC complex"/>
    <property type="evidence" value="ECO:0007669"/>
    <property type="project" value="InterPro"/>
</dbReference>
<feature type="region of interest" description="Disordered" evidence="5">
    <location>
        <begin position="370"/>
        <end position="390"/>
    </location>
</feature>
<sequence length="531" mass="60222">MDPVIASNPASSSTDVRNKGESQDAAVVSGTTATLALSDTSLVCVEYPAVVNNVDTMLESIGGEEGVSKTYADSSKRLELRFRPKDQFCHPAYGNRFSSTNLLLRVRRRTRKGNSAETQISMEIVGLIGTTYKFQGMADFQYLATHNDPDGNQMSLYDKIILRKPEKKEFYDNPVPLFLPPPIFSRLDTAVDYYYRPDVLHSRETAMQSVLLKDHLIAPNRARRPNNAIFVNFDDKTIPSGPLEAAVTSWKKFCVHPNDAKAEQQLRQLFEKRPIWSRNAVKANINIHPEKMKHLLPYVAYYMLTGPWRSLWVRFGYDPRKTAEAKIYQVLDFRIRYGMKHGFGVNEMPVKPKRSAYHYSHPTTINRAVPQPASVSDITQESASSSGPKPATAKYLLKDSVYIFQEGMLPPYRQMFYQLCDLNVEKIKNIIHKNDGKEEVCDERDGWCVPHTADELRNIISGMIQQQVQANRPASSTKKPVRTRSKTVDSGEEEDDDDEDDDDDEEYKPSDGSDNEMETEIADYIYGFGAP</sequence>
<dbReference type="Pfam" id="PF09734">
    <property type="entry name" value="Tau95"/>
    <property type="match status" value="1"/>
</dbReference>
<feature type="compositionally biased region" description="Polar residues" evidence="5">
    <location>
        <begin position="466"/>
        <end position="478"/>
    </location>
</feature>
<dbReference type="InterPro" id="IPR040454">
    <property type="entry name" value="TF_IIIC_Tfc1/Sfc1"/>
</dbReference>
<keyword evidence="9" id="KW-1185">Reference proteome</keyword>
<evidence type="ECO:0000256" key="3">
    <source>
        <dbReference type="ARBA" id="ARBA00023163"/>
    </source>
</evidence>
<dbReference type="GeneTree" id="ENSGT00390000004458"/>
<feature type="region of interest" description="Disordered" evidence="5">
    <location>
        <begin position="466"/>
        <end position="531"/>
    </location>
</feature>
<comment type="subcellular location">
    <subcellularLocation>
        <location evidence="1">Nucleus</location>
    </subcellularLocation>
</comment>
<feature type="domain" description="Transcription factor IIIC subunit Tfc1/Sfc1 triple barrel" evidence="7">
    <location>
        <begin position="43"/>
        <end position="143"/>
    </location>
</feature>
<dbReference type="FunFam" id="3.30.200.160:FF:000002">
    <property type="entry name" value="Transcription factor IIIC, subunit 5"/>
    <property type="match status" value="1"/>
</dbReference>
<keyword evidence="2" id="KW-0238">DNA-binding</keyword>
<dbReference type="OMA" id="PPEYFVR"/>
<dbReference type="GO" id="GO:0005634">
    <property type="term" value="C:nucleus"/>
    <property type="evidence" value="ECO:0007669"/>
    <property type="project" value="UniProtKB-SubCell"/>
</dbReference>
<evidence type="ECO:0000259" key="7">
    <source>
        <dbReference type="Pfam" id="PF17682"/>
    </source>
</evidence>
<dbReference type="Proteomes" id="UP001108240">
    <property type="component" value="Unplaced"/>
</dbReference>
<evidence type="ECO:0000256" key="2">
    <source>
        <dbReference type="ARBA" id="ARBA00023125"/>
    </source>
</evidence>
<dbReference type="Ensembl" id="ENSCCRT00000133209.1">
    <property type="protein sequence ID" value="ENSCCRP00000122800.1"/>
    <property type="gene ID" value="ENSCCRG00000003116.2"/>
</dbReference>